<organism evidence="2 3">
    <name type="scientific">Methylovulum psychrotolerans</name>
    <dbReference type="NCBI Taxonomy" id="1704499"/>
    <lineage>
        <taxon>Bacteria</taxon>
        <taxon>Pseudomonadati</taxon>
        <taxon>Pseudomonadota</taxon>
        <taxon>Gammaproteobacteria</taxon>
        <taxon>Methylococcales</taxon>
        <taxon>Methylococcaceae</taxon>
        <taxon>Methylovulum</taxon>
    </lineage>
</organism>
<comment type="caution">
    <text evidence="2">The sequence shown here is derived from an EMBL/GenBank/DDBJ whole genome shotgun (WGS) entry which is preliminary data.</text>
</comment>
<proteinExistence type="predicted"/>
<dbReference type="RefSeq" id="WP_170065108.1">
    <property type="nucleotide sequence ID" value="NZ_CP022129.1"/>
</dbReference>
<protein>
    <submittedName>
        <fullName evidence="2">Uncharacterized protein</fullName>
    </submittedName>
</protein>
<dbReference type="AlphaFoldDB" id="A0A2S5CLN3"/>
<keyword evidence="1" id="KW-0472">Membrane</keyword>
<evidence type="ECO:0000313" key="2">
    <source>
        <dbReference type="EMBL" id="POZ51704.1"/>
    </source>
</evidence>
<accession>A0A2S5CLN3</accession>
<feature type="transmembrane region" description="Helical" evidence="1">
    <location>
        <begin position="12"/>
        <end position="39"/>
    </location>
</feature>
<dbReference type="Proteomes" id="UP000237423">
    <property type="component" value="Unassembled WGS sequence"/>
</dbReference>
<sequence>MNIVKRDIIIGLLFIGGIWSFISGQFIFSTVLFAVAAIFSNIAMRTQLKG</sequence>
<dbReference type="EMBL" id="PGFZ01000005">
    <property type="protein sequence ID" value="POZ51704.1"/>
    <property type="molecule type" value="Genomic_DNA"/>
</dbReference>
<evidence type="ECO:0000256" key="1">
    <source>
        <dbReference type="SAM" id="Phobius"/>
    </source>
</evidence>
<evidence type="ECO:0000313" key="3">
    <source>
        <dbReference type="Proteomes" id="UP000237423"/>
    </source>
</evidence>
<name>A0A2S5CLN3_9GAMM</name>
<gene>
    <name evidence="2" type="ORF">AADEFJLK_02574</name>
</gene>
<keyword evidence="1" id="KW-0812">Transmembrane</keyword>
<keyword evidence="1" id="KW-1133">Transmembrane helix</keyword>
<reference evidence="2 3" key="1">
    <citation type="submission" date="2017-11" db="EMBL/GenBank/DDBJ databases">
        <title>Draft Genome Sequence of Methylobacter psychrotolerans Sph1T, an Obligate Methanotroph from Low-Temperature Environments.</title>
        <authorList>
            <person name="Oshkin I.Y."/>
            <person name="Miroshnikov K."/>
            <person name="Belova S.E."/>
            <person name="Korzhenkov A."/>
            <person name="Toshchakov S.V."/>
            <person name="Dedysh S.N."/>
        </authorList>
    </citation>
    <scope>NUCLEOTIDE SEQUENCE [LARGE SCALE GENOMIC DNA]</scope>
    <source>
        <strain evidence="2 3">Sph1</strain>
    </source>
</reference>